<dbReference type="InterPro" id="IPR052515">
    <property type="entry name" value="Gfo/Idh/MocA_Oxidoreductase"/>
</dbReference>
<gene>
    <name evidence="2" type="ORF">S03H2_22948</name>
</gene>
<evidence type="ECO:0000313" key="2">
    <source>
        <dbReference type="EMBL" id="GAH41264.1"/>
    </source>
</evidence>
<dbReference type="AlphaFoldDB" id="X1GI16"/>
<accession>X1GI16</accession>
<dbReference type="SUPFAM" id="SSF55347">
    <property type="entry name" value="Glyceraldehyde-3-phosphate dehydrogenase-like, C-terminal domain"/>
    <property type="match status" value="1"/>
</dbReference>
<feature type="domain" description="GFO/IDH/MocA-like oxidoreductase" evidence="1">
    <location>
        <begin position="2"/>
        <end position="103"/>
    </location>
</feature>
<protein>
    <recommendedName>
        <fullName evidence="1">GFO/IDH/MocA-like oxidoreductase domain-containing protein</fullName>
    </recommendedName>
</protein>
<sequence>VRFAHEGPTPDWAMSDWFYDPQKAGGGACLDMGIHAFDLCEYYLGRVKSVQANIRTIVKNIQVDDNAVLLFEFDSGALGYVEVGWTSKPGFLGCEIYGTDGTLLVDYTRGLQLVRGSSSAAETAEGETRTLEVDVTAGGWDVEVEHFVDCIRNKKPFLAGAAEGLSALRIALAGYESSKTGKKVVLGR</sequence>
<proteinExistence type="predicted"/>
<dbReference type="Pfam" id="PF22725">
    <property type="entry name" value="GFO_IDH_MocA_C3"/>
    <property type="match status" value="1"/>
</dbReference>
<reference evidence="2" key="1">
    <citation type="journal article" date="2014" name="Front. Microbiol.">
        <title>High frequency of phylogenetically diverse reductive dehalogenase-homologous genes in deep subseafloor sedimentary metagenomes.</title>
        <authorList>
            <person name="Kawai M."/>
            <person name="Futagami T."/>
            <person name="Toyoda A."/>
            <person name="Takaki Y."/>
            <person name="Nishi S."/>
            <person name="Hori S."/>
            <person name="Arai W."/>
            <person name="Tsubouchi T."/>
            <person name="Morono Y."/>
            <person name="Uchiyama I."/>
            <person name="Ito T."/>
            <person name="Fujiyama A."/>
            <person name="Inagaki F."/>
            <person name="Takami H."/>
        </authorList>
    </citation>
    <scope>NUCLEOTIDE SEQUENCE</scope>
    <source>
        <strain evidence="2">Expedition CK06-06</strain>
    </source>
</reference>
<dbReference type="PANTHER" id="PTHR43249:SF1">
    <property type="entry name" value="D-GLUCOSIDE 3-DEHYDROGENASE"/>
    <property type="match status" value="1"/>
</dbReference>
<organism evidence="2">
    <name type="scientific">marine sediment metagenome</name>
    <dbReference type="NCBI Taxonomy" id="412755"/>
    <lineage>
        <taxon>unclassified sequences</taxon>
        <taxon>metagenomes</taxon>
        <taxon>ecological metagenomes</taxon>
    </lineage>
</organism>
<dbReference type="InterPro" id="IPR055170">
    <property type="entry name" value="GFO_IDH_MocA-like_dom"/>
</dbReference>
<dbReference type="EMBL" id="BARU01012446">
    <property type="protein sequence ID" value="GAH41264.1"/>
    <property type="molecule type" value="Genomic_DNA"/>
</dbReference>
<evidence type="ECO:0000259" key="1">
    <source>
        <dbReference type="Pfam" id="PF22725"/>
    </source>
</evidence>
<dbReference type="Gene3D" id="3.30.360.10">
    <property type="entry name" value="Dihydrodipicolinate Reductase, domain 2"/>
    <property type="match status" value="1"/>
</dbReference>
<name>X1GI16_9ZZZZ</name>
<dbReference type="PANTHER" id="PTHR43249">
    <property type="entry name" value="UDP-N-ACETYL-2-AMINO-2-DEOXY-D-GLUCURONATE OXIDASE"/>
    <property type="match status" value="1"/>
</dbReference>
<comment type="caution">
    <text evidence="2">The sequence shown here is derived from an EMBL/GenBank/DDBJ whole genome shotgun (WGS) entry which is preliminary data.</text>
</comment>
<feature type="non-terminal residue" evidence="2">
    <location>
        <position position="1"/>
    </location>
</feature>